<proteinExistence type="predicted"/>
<accession>A0A2P6SKZ4</accession>
<evidence type="ECO:0008006" key="4">
    <source>
        <dbReference type="Google" id="ProtNLM"/>
    </source>
</evidence>
<dbReference type="Proteomes" id="UP000238479">
    <property type="component" value="Chromosome 1"/>
</dbReference>
<sequence length="88" mass="9711">MFSLLYGLSFSVSIIGFCPRFTPNSVFVYELSTSSSSSPKRTIPIGLKNFTNTLFLCLGFDGKQIGFCKIEGKSSNQAKWCCPLRLAL</sequence>
<reference evidence="2 3" key="1">
    <citation type="journal article" date="2018" name="Nat. Genet.">
        <title>The Rosa genome provides new insights in the design of modern roses.</title>
        <authorList>
            <person name="Bendahmane M."/>
        </authorList>
    </citation>
    <scope>NUCLEOTIDE SEQUENCE [LARGE SCALE GENOMIC DNA]</scope>
    <source>
        <strain evidence="3">cv. Old Blush</strain>
    </source>
</reference>
<feature type="signal peptide" evidence="1">
    <location>
        <begin position="1"/>
        <end position="16"/>
    </location>
</feature>
<gene>
    <name evidence="2" type="ORF">RchiOBHm_Chr1g0369161</name>
</gene>
<evidence type="ECO:0000313" key="3">
    <source>
        <dbReference type="Proteomes" id="UP000238479"/>
    </source>
</evidence>
<name>A0A2P6SKZ4_ROSCH</name>
<feature type="chain" id="PRO_5015164139" description="Secreted protein" evidence="1">
    <location>
        <begin position="17"/>
        <end position="88"/>
    </location>
</feature>
<evidence type="ECO:0000256" key="1">
    <source>
        <dbReference type="SAM" id="SignalP"/>
    </source>
</evidence>
<dbReference type="EMBL" id="PDCK01000039">
    <property type="protein sequence ID" value="PRQ59341.1"/>
    <property type="molecule type" value="Genomic_DNA"/>
</dbReference>
<dbReference type="AlphaFoldDB" id="A0A2P6SKZ4"/>
<evidence type="ECO:0000313" key="2">
    <source>
        <dbReference type="EMBL" id="PRQ59341.1"/>
    </source>
</evidence>
<keyword evidence="1" id="KW-0732">Signal</keyword>
<protein>
    <recommendedName>
        <fullName evidence="4">Secreted protein</fullName>
    </recommendedName>
</protein>
<comment type="caution">
    <text evidence="2">The sequence shown here is derived from an EMBL/GenBank/DDBJ whole genome shotgun (WGS) entry which is preliminary data.</text>
</comment>
<dbReference type="Gramene" id="PRQ59341">
    <property type="protein sequence ID" value="PRQ59341"/>
    <property type="gene ID" value="RchiOBHm_Chr1g0369161"/>
</dbReference>
<keyword evidence="3" id="KW-1185">Reference proteome</keyword>
<organism evidence="2 3">
    <name type="scientific">Rosa chinensis</name>
    <name type="common">China rose</name>
    <dbReference type="NCBI Taxonomy" id="74649"/>
    <lineage>
        <taxon>Eukaryota</taxon>
        <taxon>Viridiplantae</taxon>
        <taxon>Streptophyta</taxon>
        <taxon>Embryophyta</taxon>
        <taxon>Tracheophyta</taxon>
        <taxon>Spermatophyta</taxon>
        <taxon>Magnoliopsida</taxon>
        <taxon>eudicotyledons</taxon>
        <taxon>Gunneridae</taxon>
        <taxon>Pentapetalae</taxon>
        <taxon>rosids</taxon>
        <taxon>fabids</taxon>
        <taxon>Rosales</taxon>
        <taxon>Rosaceae</taxon>
        <taxon>Rosoideae</taxon>
        <taxon>Rosoideae incertae sedis</taxon>
        <taxon>Rosa</taxon>
    </lineage>
</organism>